<name>A0ABV0NB35_9TELE</name>
<dbReference type="Proteomes" id="UP001476798">
    <property type="component" value="Unassembled WGS sequence"/>
</dbReference>
<protein>
    <submittedName>
        <fullName evidence="1">Uncharacterized protein</fullName>
    </submittedName>
</protein>
<comment type="caution">
    <text evidence="1">The sequence shown here is derived from an EMBL/GenBank/DDBJ whole genome shotgun (WGS) entry which is preliminary data.</text>
</comment>
<gene>
    <name evidence="1" type="ORF">GOODEAATRI_016225</name>
</gene>
<evidence type="ECO:0000313" key="2">
    <source>
        <dbReference type="Proteomes" id="UP001476798"/>
    </source>
</evidence>
<proteinExistence type="predicted"/>
<dbReference type="EMBL" id="JAHRIO010031226">
    <property type="protein sequence ID" value="MEQ2168588.1"/>
    <property type="molecule type" value="Genomic_DNA"/>
</dbReference>
<sequence length="132" mass="14273">MHTMLQSVPTHHRMRGDTNHLLASRSEDVVVGVGVFNGEAVTGTVSRSWASTDGLFGFDVPYNDAKKHTGNTFHISCSSDVHPAAVLPAWRSDLTGFAVYLPSSLPPRDTRYLSLGEKATASTLALWSSSWA</sequence>
<reference evidence="1 2" key="1">
    <citation type="submission" date="2021-06" db="EMBL/GenBank/DDBJ databases">
        <authorList>
            <person name="Palmer J.M."/>
        </authorList>
    </citation>
    <scope>NUCLEOTIDE SEQUENCE [LARGE SCALE GENOMIC DNA]</scope>
    <source>
        <strain evidence="1 2">GA_2019</strain>
        <tissue evidence="1">Muscle</tissue>
    </source>
</reference>
<organism evidence="1 2">
    <name type="scientific">Goodea atripinnis</name>
    <dbReference type="NCBI Taxonomy" id="208336"/>
    <lineage>
        <taxon>Eukaryota</taxon>
        <taxon>Metazoa</taxon>
        <taxon>Chordata</taxon>
        <taxon>Craniata</taxon>
        <taxon>Vertebrata</taxon>
        <taxon>Euteleostomi</taxon>
        <taxon>Actinopterygii</taxon>
        <taxon>Neopterygii</taxon>
        <taxon>Teleostei</taxon>
        <taxon>Neoteleostei</taxon>
        <taxon>Acanthomorphata</taxon>
        <taxon>Ovalentaria</taxon>
        <taxon>Atherinomorphae</taxon>
        <taxon>Cyprinodontiformes</taxon>
        <taxon>Goodeidae</taxon>
        <taxon>Goodea</taxon>
    </lineage>
</organism>
<keyword evidence="2" id="KW-1185">Reference proteome</keyword>
<evidence type="ECO:0000313" key="1">
    <source>
        <dbReference type="EMBL" id="MEQ2168588.1"/>
    </source>
</evidence>
<accession>A0ABV0NB35</accession>